<dbReference type="Proteomes" id="UP000279330">
    <property type="component" value="Segment"/>
</dbReference>
<accession>A0A385UGN4</accession>
<gene>
    <name evidence="1" type="primary">55</name>
    <name evidence="1" type="ORF">SEA_ONEIAGILLIAN_55</name>
</gene>
<evidence type="ECO:0000313" key="1">
    <source>
        <dbReference type="EMBL" id="AYB70165.1"/>
    </source>
</evidence>
<dbReference type="GeneID" id="55003730"/>
<keyword evidence="2" id="KW-1185">Reference proteome</keyword>
<dbReference type="EMBL" id="MH727556">
    <property type="protein sequence ID" value="AYB70165.1"/>
    <property type="molecule type" value="Genomic_DNA"/>
</dbReference>
<sequence length="155" mass="16894">MDTRLMPRERLAQIVGDAAARAVMDVTGYVNPTSRRMTWSEQGVHAAAVNAIMHDGMVATALHMVAADGVAEYESIRSMTDPVAVLNPVPNISVPMTAMMLLASQRGDAQVILDVLRQVWASVPIDSPDEKRAHLLAFDDALEEVRRRARIGSAF</sequence>
<evidence type="ECO:0000313" key="2">
    <source>
        <dbReference type="Proteomes" id="UP000279330"/>
    </source>
</evidence>
<protein>
    <submittedName>
        <fullName evidence="1">Uncharacterized protein</fullName>
    </submittedName>
</protein>
<name>A0A385UGN4_9CAUD</name>
<dbReference type="KEGG" id="vg:55003730"/>
<reference evidence="1 2" key="1">
    <citation type="submission" date="2018-08" db="EMBL/GenBank/DDBJ databases">
        <authorList>
            <person name="Miller G.E."/>
            <person name="Abrahams R."/>
            <person name="Bazan D.C."/>
            <person name="Beglau B.C."/>
            <person name="Blaylock E.C."/>
            <person name="Choi J.D."/>
            <person name="Grewal S.K."/>
            <person name="Hernandez E.V."/>
            <person name="Kim D.J."/>
            <person name="Kim K."/>
            <person name="Lee Y."/>
            <person name="Linde M.K."/>
            <person name="Lopez M.B."/>
            <person name="Pangalila E."/>
            <person name="Parker M.A."/>
            <person name="Specht R.C."/>
            <person name="Teng M.C."/>
            <person name="Toledo B."/>
            <person name="Tran S."/>
            <person name="Yu H."/>
            <person name="Kalaj N."/>
            <person name="Muthiah A.S."/>
            <person name="Dean N.S."/>
            <person name="Diaz A."/>
            <person name="Garlena R.A."/>
            <person name="Russell D.A."/>
            <person name="Pope W.H."/>
            <person name="Jacobs-Sera D."/>
            <person name="Hatfull G.F."/>
        </authorList>
    </citation>
    <scope>NUCLEOTIDE SEQUENCE [LARGE SCALE GENOMIC DNA]</scope>
</reference>
<dbReference type="RefSeq" id="YP_009812661.1">
    <property type="nucleotide sequence ID" value="NC_048068.1"/>
</dbReference>
<proteinExistence type="predicted"/>
<organism evidence="1 2">
    <name type="scientific">Microbacterium phage OneinaGillian</name>
    <dbReference type="NCBI Taxonomy" id="2301604"/>
    <lineage>
        <taxon>Viruses</taxon>
        <taxon>Duplodnaviria</taxon>
        <taxon>Heunggongvirae</taxon>
        <taxon>Uroviricota</taxon>
        <taxon>Caudoviricetes</taxon>
        <taxon>Gillianvirus</taxon>
        <taxon>Gillianvirus oneinagillian</taxon>
    </lineage>
</organism>